<dbReference type="STRING" id="1346286.SAMN05444362_103265"/>
<sequence>MKYFLFIVLGCIFSFSLKTSAQPDSIKDVIYLKYNDSPHRDSLMQALKIKKSRTDYNKGNGYISFLPPVSYLPMYKDGEEEKFRFLFNDPQYSATEKKKVAAIILQGNAIEQELVDDIRYITLNPTFMPSVSSEHIPVFPGGYQSMISYLNEHIRISSLETNKEDLDKHAYLVLCFIVEKDGYLNNIKIIDSCNLHLDYEAYRLIKHMPKWITGPQHHTSPAFVVMQLIFNKEL</sequence>
<gene>
    <name evidence="2" type="ORF">SAMN05444362_103265</name>
</gene>
<proteinExistence type="predicted"/>
<organism evidence="2 3">
    <name type="scientific">Dysgonomonas macrotermitis</name>
    <dbReference type="NCBI Taxonomy" id="1346286"/>
    <lineage>
        <taxon>Bacteria</taxon>
        <taxon>Pseudomonadati</taxon>
        <taxon>Bacteroidota</taxon>
        <taxon>Bacteroidia</taxon>
        <taxon>Bacteroidales</taxon>
        <taxon>Dysgonomonadaceae</taxon>
        <taxon>Dysgonomonas</taxon>
    </lineage>
</organism>
<evidence type="ECO:0008006" key="4">
    <source>
        <dbReference type="Google" id="ProtNLM"/>
    </source>
</evidence>
<feature type="signal peptide" evidence="1">
    <location>
        <begin position="1"/>
        <end position="21"/>
    </location>
</feature>
<feature type="chain" id="PRO_5009908502" description="TonB protein C-terminal" evidence="1">
    <location>
        <begin position="22"/>
        <end position="234"/>
    </location>
</feature>
<dbReference type="AlphaFoldDB" id="A0A1M4YUQ8"/>
<dbReference type="EMBL" id="FQUC01000003">
    <property type="protein sequence ID" value="SHF09076.1"/>
    <property type="molecule type" value="Genomic_DNA"/>
</dbReference>
<dbReference type="Proteomes" id="UP000184480">
    <property type="component" value="Unassembled WGS sequence"/>
</dbReference>
<reference evidence="3" key="1">
    <citation type="submission" date="2016-11" db="EMBL/GenBank/DDBJ databases">
        <authorList>
            <person name="Varghese N."/>
            <person name="Submissions S."/>
        </authorList>
    </citation>
    <scope>NUCLEOTIDE SEQUENCE [LARGE SCALE GENOMIC DNA]</scope>
    <source>
        <strain evidence="3">DSM 27370</strain>
    </source>
</reference>
<dbReference type="OrthoDB" id="9812355at2"/>
<name>A0A1M4YUQ8_9BACT</name>
<evidence type="ECO:0000313" key="2">
    <source>
        <dbReference type="EMBL" id="SHF09076.1"/>
    </source>
</evidence>
<dbReference type="RefSeq" id="WP_062177771.1">
    <property type="nucleotide sequence ID" value="NZ_BBXL01000003.1"/>
</dbReference>
<evidence type="ECO:0000313" key="3">
    <source>
        <dbReference type="Proteomes" id="UP000184480"/>
    </source>
</evidence>
<evidence type="ECO:0000256" key="1">
    <source>
        <dbReference type="SAM" id="SignalP"/>
    </source>
</evidence>
<keyword evidence="1" id="KW-0732">Signal</keyword>
<accession>A0A1M4YUQ8</accession>
<keyword evidence="3" id="KW-1185">Reference proteome</keyword>
<protein>
    <recommendedName>
        <fullName evidence="4">TonB protein C-terminal</fullName>
    </recommendedName>
</protein>